<comment type="pathway">
    <text evidence="1">Pyrimidine metabolism; UMP biosynthesis via de novo pathway; UMP from orotate: step 1/2.</text>
</comment>
<dbReference type="GO" id="GO:0004588">
    <property type="term" value="F:orotate phosphoribosyltransferase activity"/>
    <property type="evidence" value="ECO:0007669"/>
    <property type="project" value="UniProtKB-EC"/>
</dbReference>
<dbReference type="EMBL" id="VSSQ01000072">
    <property type="protein sequence ID" value="MPL73348.1"/>
    <property type="molecule type" value="Genomic_DNA"/>
</dbReference>
<dbReference type="UniPathway" id="UPA00070">
    <property type="reaction ID" value="UER00119"/>
</dbReference>
<evidence type="ECO:0000259" key="6">
    <source>
        <dbReference type="Pfam" id="PF00156"/>
    </source>
</evidence>
<dbReference type="NCBIfam" id="TIGR00336">
    <property type="entry name" value="pyrE"/>
    <property type="match status" value="1"/>
</dbReference>
<reference evidence="7" key="1">
    <citation type="submission" date="2019-08" db="EMBL/GenBank/DDBJ databases">
        <authorList>
            <person name="Kucharzyk K."/>
            <person name="Murdoch R.W."/>
            <person name="Higgins S."/>
            <person name="Loffler F."/>
        </authorList>
    </citation>
    <scope>NUCLEOTIDE SEQUENCE</scope>
</reference>
<dbReference type="EC" id="2.4.2.10" evidence="2"/>
<feature type="domain" description="Phosphoribosyltransferase" evidence="6">
    <location>
        <begin position="62"/>
        <end position="151"/>
    </location>
</feature>
<dbReference type="InterPro" id="IPR004467">
    <property type="entry name" value="Or_phspho_trans_dom"/>
</dbReference>
<dbReference type="PANTHER" id="PTHR19278">
    <property type="entry name" value="OROTATE PHOSPHORIBOSYLTRANSFERASE"/>
    <property type="match status" value="1"/>
</dbReference>
<evidence type="ECO:0000256" key="1">
    <source>
        <dbReference type="ARBA" id="ARBA00004889"/>
    </source>
</evidence>
<evidence type="ECO:0000256" key="4">
    <source>
        <dbReference type="ARBA" id="ARBA00022679"/>
    </source>
</evidence>
<evidence type="ECO:0000313" key="7">
    <source>
        <dbReference type="EMBL" id="MPL73348.1"/>
    </source>
</evidence>
<organism evidence="7">
    <name type="scientific">bioreactor metagenome</name>
    <dbReference type="NCBI Taxonomy" id="1076179"/>
    <lineage>
        <taxon>unclassified sequences</taxon>
        <taxon>metagenomes</taxon>
        <taxon>ecological metagenomes</taxon>
    </lineage>
</organism>
<dbReference type="AlphaFoldDB" id="A0A644U264"/>
<evidence type="ECO:0000256" key="2">
    <source>
        <dbReference type="ARBA" id="ARBA00011971"/>
    </source>
</evidence>
<dbReference type="SUPFAM" id="SSF53271">
    <property type="entry name" value="PRTase-like"/>
    <property type="match status" value="1"/>
</dbReference>
<dbReference type="HAMAP" id="MF_01208">
    <property type="entry name" value="PyrE"/>
    <property type="match status" value="1"/>
</dbReference>
<keyword evidence="3 7" id="KW-0328">Glycosyltransferase</keyword>
<name>A0A644U264_9ZZZZ</name>
<evidence type="ECO:0000256" key="3">
    <source>
        <dbReference type="ARBA" id="ARBA00022676"/>
    </source>
</evidence>
<dbReference type="CDD" id="cd06223">
    <property type="entry name" value="PRTases_typeI"/>
    <property type="match status" value="1"/>
</dbReference>
<comment type="caution">
    <text evidence="7">The sequence shown here is derived from an EMBL/GenBank/DDBJ whole genome shotgun (WGS) entry which is preliminary data.</text>
</comment>
<dbReference type="GO" id="GO:0019856">
    <property type="term" value="P:pyrimidine nucleobase biosynthetic process"/>
    <property type="evidence" value="ECO:0007669"/>
    <property type="project" value="TreeGrafter"/>
</dbReference>
<dbReference type="InterPro" id="IPR000836">
    <property type="entry name" value="PRTase_dom"/>
</dbReference>
<dbReference type="Pfam" id="PF00156">
    <property type="entry name" value="Pribosyltran"/>
    <property type="match status" value="1"/>
</dbReference>
<accession>A0A644U264</accession>
<keyword evidence="4 7" id="KW-0808">Transferase</keyword>
<evidence type="ECO:0000256" key="5">
    <source>
        <dbReference type="ARBA" id="ARBA00022975"/>
    </source>
</evidence>
<proteinExistence type="inferred from homology"/>
<dbReference type="GO" id="GO:0044205">
    <property type="term" value="P:'de novo' UMP biosynthetic process"/>
    <property type="evidence" value="ECO:0007669"/>
    <property type="project" value="UniProtKB-UniPathway"/>
</dbReference>
<protein>
    <recommendedName>
        <fullName evidence="2">orotate phosphoribosyltransferase</fullName>
        <ecNumber evidence="2">2.4.2.10</ecNumber>
    </recommendedName>
</protein>
<gene>
    <name evidence="7" type="primary">pyrE_7</name>
    <name evidence="7" type="ORF">SDC9_19147</name>
</gene>
<dbReference type="PANTHER" id="PTHR19278:SF9">
    <property type="entry name" value="URIDINE 5'-MONOPHOSPHATE SYNTHASE"/>
    <property type="match status" value="1"/>
</dbReference>
<dbReference type="InterPro" id="IPR023031">
    <property type="entry name" value="OPRT"/>
</dbReference>
<keyword evidence="5" id="KW-0665">Pyrimidine biosynthesis</keyword>
<dbReference type="InterPro" id="IPR029057">
    <property type="entry name" value="PRTase-like"/>
</dbReference>
<sequence>MKVNNDTAIQASRFLLQIKAIKLNNENPFTWASGRKSPIYCDNRVTLSYPEIRTFIRQQFVSKINEIFAEVDVIAGVATGGIAQGVLVAQDLGKPFIYVRPQEKQHGLTNKIEGDIKAGQTVLVIEDLISTGKSSLQVVDTLREAGCIVKGMVAIFTYGLDISEAAFKEKDVPLATITNYDTLIETAKEESYIKEEDLISLNKWRMNPEKWSEERMNG</sequence>
<dbReference type="Gene3D" id="3.40.50.2020">
    <property type="match status" value="1"/>
</dbReference>